<protein>
    <submittedName>
        <fullName evidence="2">Glycosyltransferase involved in cell wall biosynthesis</fullName>
    </submittedName>
</protein>
<proteinExistence type="predicted"/>
<evidence type="ECO:0000313" key="3">
    <source>
        <dbReference type="Proteomes" id="UP000239895"/>
    </source>
</evidence>
<dbReference type="CDD" id="cd00761">
    <property type="entry name" value="Glyco_tranf_GTA_type"/>
    <property type="match status" value="1"/>
</dbReference>
<dbReference type="PANTHER" id="PTHR43685">
    <property type="entry name" value="GLYCOSYLTRANSFERASE"/>
    <property type="match status" value="1"/>
</dbReference>
<sequence length="303" mass="34302">MTRTPAVTVGVPVWNGARYLEEALTALRDQDLDEIEVVIADNGSTDATLEIAQELAAADERFTVVTSPVNRGVTWNFNRLVDLARAPLFMWNAADDVVQPGHLRACMEALEAHPEATIAFSRVVLIGADGERLGERDDENLDFLSLAPADRVRLFFRREVYQAIGYGGVFRTEALRAMGKHPDFYGGDMALAVRMALRAPWVQVPEQLFWARNHDEQTNKLQASDPVRQVQAYRTHRRPVAFPQWYLNHRLLAEAVRAPLDVRQRSRAAGVVLRDWTIKNWRFFPYDVKRNVQRLARGRGGAA</sequence>
<evidence type="ECO:0000259" key="1">
    <source>
        <dbReference type="Pfam" id="PF00535"/>
    </source>
</evidence>
<dbReference type="InterPro" id="IPR050834">
    <property type="entry name" value="Glycosyltransf_2"/>
</dbReference>
<comment type="caution">
    <text evidence="2">The sequence shown here is derived from an EMBL/GenBank/DDBJ whole genome shotgun (WGS) entry which is preliminary data.</text>
</comment>
<dbReference type="InterPro" id="IPR029044">
    <property type="entry name" value="Nucleotide-diphossugar_trans"/>
</dbReference>
<evidence type="ECO:0000313" key="2">
    <source>
        <dbReference type="EMBL" id="PRZ06413.1"/>
    </source>
</evidence>
<dbReference type="PANTHER" id="PTHR43685:SF2">
    <property type="entry name" value="GLYCOSYLTRANSFERASE 2-LIKE DOMAIN-CONTAINING PROTEIN"/>
    <property type="match status" value="1"/>
</dbReference>
<dbReference type="SUPFAM" id="SSF53448">
    <property type="entry name" value="Nucleotide-diphospho-sugar transferases"/>
    <property type="match status" value="1"/>
</dbReference>
<feature type="domain" description="Glycosyltransferase 2-like" evidence="1">
    <location>
        <begin position="8"/>
        <end position="147"/>
    </location>
</feature>
<dbReference type="EMBL" id="PVTX01000006">
    <property type="protein sequence ID" value="PRZ06413.1"/>
    <property type="molecule type" value="Genomic_DNA"/>
</dbReference>
<organism evidence="2 3">
    <name type="scientific">Isoptericola halotolerans</name>
    <dbReference type="NCBI Taxonomy" id="300560"/>
    <lineage>
        <taxon>Bacteria</taxon>
        <taxon>Bacillati</taxon>
        <taxon>Actinomycetota</taxon>
        <taxon>Actinomycetes</taxon>
        <taxon>Micrococcales</taxon>
        <taxon>Promicromonosporaceae</taxon>
        <taxon>Isoptericola</taxon>
    </lineage>
</organism>
<keyword evidence="3" id="KW-1185">Reference proteome</keyword>
<name>A0ABX5EFF5_9MICO</name>
<reference evidence="2 3" key="1">
    <citation type="submission" date="2018-03" db="EMBL/GenBank/DDBJ databases">
        <title>Comparative analysis of microorganisms from saline springs in Andes Mountain Range, Colombia.</title>
        <authorList>
            <person name="Rubin E."/>
        </authorList>
    </citation>
    <scope>NUCLEOTIDE SEQUENCE [LARGE SCALE GENOMIC DNA]</scope>
    <source>
        <strain evidence="2 3">CG 23</strain>
    </source>
</reference>
<dbReference type="Gene3D" id="3.90.550.10">
    <property type="entry name" value="Spore Coat Polysaccharide Biosynthesis Protein SpsA, Chain A"/>
    <property type="match status" value="1"/>
</dbReference>
<dbReference type="RefSeq" id="WP_165799989.1">
    <property type="nucleotide sequence ID" value="NZ_PVTX01000006.1"/>
</dbReference>
<dbReference type="InterPro" id="IPR001173">
    <property type="entry name" value="Glyco_trans_2-like"/>
</dbReference>
<accession>A0ABX5EFF5</accession>
<gene>
    <name evidence="2" type="ORF">BCL65_10687</name>
</gene>
<dbReference type="Pfam" id="PF00535">
    <property type="entry name" value="Glycos_transf_2"/>
    <property type="match status" value="1"/>
</dbReference>
<dbReference type="Proteomes" id="UP000239895">
    <property type="component" value="Unassembled WGS sequence"/>
</dbReference>